<evidence type="ECO:0000256" key="8">
    <source>
        <dbReference type="ARBA" id="ARBA00037927"/>
    </source>
</evidence>
<comment type="similarity">
    <text evidence="2 11">Belongs to the acyl-CoA dehydrogenase family.</text>
</comment>
<dbReference type="InterPro" id="IPR006091">
    <property type="entry name" value="Acyl-CoA_Oxase/DH_mid-dom"/>
</dbReference>
<dbReference type="InterPro" id="IPR009075">
    <property type="entry name" value="AcylCo_DH/oxidase_C"/>
</dbReference>
<evidence type="ECO:0000256" key="3">
    <source>
        <dbReference type="ARBA" id="ARBA00022630"/>
    </source>
</evidence>
<dbReference type="InterPro" id="IPR046373">
    <property type="entry name" value="Acyl-CoA_Oxase/DH_mid-dom_sf"/>
</dbReference>
<dbReference type="Gene3D" id="2.40.110.10">
    <property type="entry name" value="Butyryl-CoA Dehydrogenase, subunit A, domain 2"/>
    <property type="match status" value="1"/>
</dbReference>
<comment type="cofactor">
    <cofactor evidence="1 11">
        <name>FAD</name>
        <dbReference type="ChEBI" id="CHEBI:57692"/>
    </cofactor>
</comment>
<dbReference type="InterPro" id="IPR013786">
    <property type="entry name" value="AcylCoA_DH/ox_N"/>
</dbReference>
<dbReference type="GO" id="GO:0033539">
    <property type="term" value="P:fatty acid beta-oxidation using acyl-CoA dehydrogenase"/>
    <property type="evidence" value="ECO:0007669"/>
    <property type="project" value="TreeGrafter"/>
</dbReference>
<dbReference type="GO" id="GO:0050660">
    <property type="term" value="F:flavin adenine dinucleotide binding"/>
    <property type="evidence" value="ECO:0007669"/>
    <property type="project" value="InterPro"/>
</dbReference>
<dbReference type="GO" id="GO:0046949">
    <property type="term" value="P:fatty-acyl-CoA biosynthetic process"/>
    <property type="evidence" value="ECO:0007669"/>
    <property type="project" value="TreeGrafter"/>
</dbReference>
<sequence>MEPIALDRLTDLDAVLTDDEILTRNTIRQFVAEKYLPVVSDHFEQHTFPEALIPEIAALGVLGASIQGYGCAGVNAVTYGLILQELEYGDSGLRSFVSVQGSLSMYAIYRFGSEAQKQQWLPRMARGEAIGCFGLTEPDSGSDPGSMRTMARQDGDSYVLNGAKMWITNAPISHVAVIWAKLEEDDPKAVRSFLVERGTPGFETKTIAKKMSLRASHTGEILLSDCRIPRDNLLPDSRGLGSPLACLNQARFGIAWGALGAAKACFDSALAYSRQRIQFGVPIASKQLIQEQLVTMALEIAKGQLMNYHFARLKEQDRLTPYQVSMAKKNSVAQALNIARMARSIHGASGISLEFPVIRHMLNLESVYTYEGTDEVHTLVLGRGLTGFDAF</sequence>
<dbReference type="SUPFAM" id="SSF47203">
    <property type="entry name" value="Acyl-CoA dehydrogenase C-terminal domain-like"/>
    <property type="match status" value="1"/>
</dbReference>
<dbReference type="InterPro" id="IPR037069">
    <property type="entry name" value="AcylCoA_DH/ox_N_sf"/>
</dbReference>
<feature type="domain" description="Acyl-CoA dehydrogenase/oxidase N-terminal" evidence="14">
    <location>
        <begin position="17"/>
        <end position="128"/>
    </location>
</feature>
<reference evidence="15" key="1">
    <citation type="submission" date="2019-03" db="EMBL/GenBank/DDBJ databases">
        <title>Lake Tanganyika Metagenome-Assembled Genomes (MAGs).</title>
        <authorList>
            <person name="Tran P."/>
        </authorList>
    </citation>
    <scope>NUCLEOTIDE SEQUENCE</scope>
    <source>
        <strain evidence="15">K_DeepCast_65m_m2_066</strain>
    </source>
</reference>
<feature type="domain" description="Acyl-CoA oxidase/dehydrogenase middle" evidence="13">
    <location>
        <begin position="132"/>
        <end position="226"/>
    </location>
</feature>
<dbReference type="SUPFAM" id="SSF56645">
    <property type="entry name" value="Acyl-CoA dehydrogenase NM domain-like"/>
    <property type="match status" value="1"/>
</dbReference>
<evidence type="ECO:0000256" key="5">
    <source>
        <dbReference type="ARBA" id="ARBA00022946"/>
    </source>
</evidence>
<evidence type="ECO:0000259" key="14">
    <source>
        <dbReference type="Pfam" id="PF02771"/>
    </source>
</evidence>
<evidence type="ECO:0000256" key="1">
    <source>
        <dbReference type="ARBA" id="ARBA00001974"/>
    </source>
</evidence>
<dbReference type="Pfam" id="PF02770">
    <property type="entry name" value="Acyl-CoA_dh_M"/>
    <property type="match status" value="1"/>
</dbReference>
<dbReference type="Pfam" id="PF00441">
    <property type="entry name" value="Acyl-CoA_dh_1"/>
    <property type="match status" value="1"/>
</dbReference>
<dbReference type="Gene3D" id="1.20.140.10">
    <property type="entry name" value="Butyryl-CoA Dehydrogenase, subunit A, domain 3"/>
    <property type="match status" value="1"/>
</dbReference>
<dbReference type="Gene3D" id="1.10.540.10">
    <property type="entry name" value="Acyl-CoA dehydrogenase/oxidase, N-terminal domain"/>
    <property type="match status" value="1"/>
</dbReference>
<evidence type="ECO:0000259" key="13">
    <source>
        <dbReference type="Pfam" id="PF02770"/>
    </source>
</evidence>
<keyword evidence="5" id="KW-0809">Transit peptide</keyword>
<proteinExistence type="inferred from homology"/>
<dbReference type="Pfam" id="PF02771">
    <property type="entry name" value="Acyl-CoA_dh_N"/>
    <property type="match status" value="1"/>
</dbReference>
<protein>
    <recommendedName>
        <fullName evidence="9">glutaryl-CoA dehydrogenase (ETF)</fullName>
        <ecNumber evidence="9">1.3.8.6</ecNumber>
    </recommendedName>
</protein>
<evidence type="ECO:0000256" key="7">
    <source>
        <dbReference type="ARBA" id="ARBA00037899"/>
    </source>
</evidence>
<accession>A0A937W1M0</accession>
<keyword evidence="6 11" id="KW-0560">Oxidoreductase</keyword>
<evidence type="ECO:0000259" key="12">
    <source>
        <dbReference type="Pfam" id="PF00441"/>
    </source>
</evidence>
<dbReference type="EC" id="1.3.8.6" evidence="9"/>
<comment type="pathway">
    <text evidence="8">Amino-acid metabolism; tryptophan metabolism.</text>
</comment>
<evidence type="ECO:0000313" key="16">
    <source>
        <dbReference type="Proteomes" id="UP000712673"/>
    </source>
</evidence>
<dbReference type="PANTHER" id="PTHR42807:SF1">
    <property type="entry name" value="GLUTARYL-COA DEHYDROGENASE, MITOCHONDRIAL"/>
    <property type="match status" value="1"/>
</dbReference>
<keyword evidence="4 11" id="KW-0274">FAD</keyword>
<dbReference type="PROSITE" id="PS00072">
    <property type="entry name" value="ACYL_COA_DH_1"/>
    <property type="match status" value="1"/>
</dbReference>
<evidence type="ECO:0000313" key="15">
    <source>
        <dbReference type="EMBL" id="MBM3225186.1"/>
    </source>
</evidence>
<organism evidence="15 16">
    <name type="scientific">Tectimicrobiota bacterium</name>
    <dbReference type="NCBI Taxonomy" id="2528274"/>
    <lineage>
        <taxon>Bacteria</taxon>
        <taxon>Pseudomonadati</taxon>
        <taxon>Nitrospinota/Tectimicrobiota group</taxon>
        <taxon>Candidatus Tectimicrobiota</taxon>
    </lineage>
</organism>
<evidence type="ECO:0000256" key="11">
    <source>
        <dbReference type="RuleBase" id="RU362125"/>
    </source>
</evidence>
<dbReference type="FunFam" id="2.40.110.10:FF:000002">
    <property type="entry name" value="Acyl-CoA dehydrogenase fadE12"/>
    <property type="match status" value="1"/>
</dbReference>
<dbReference type="AlphaFoldDB" id="A0A937W1M0"/>
<evidence type="ECO:0000256" key="2">
    <source>
        <dbReference type="ARBA" id="ARBA00009347"/>
    </source>
</evidence>
<dbReference type="InterPro" id="IPR052033">
    <property type="entry name" value="Glutaryl-CoA_DH_mitochondrial"/>
</dbReference>
<evidence type="ECO:0000256" key="6">
    <source>
        <dbReference type="ARBA" id="ARBA00023002"/>
    </source>
</evidence>
<keyword evidence="3 11" id="KW-0285">Flavoprotein</keyword>
<comment type="catalytic activity">
    <reaction evidence="10">
        <text>glutaryl-CoA + oxidized [electron-transfer flavoprotein] + 2 H(+) = (2E)-butenoyl-CoA + reduced [electron-transfer flavoprotein] + CO2</text>
        <dbReference type="Rhea" id="RHEA:13389"/>
        <dbReference type="Rhea" id="RHEA-COMP:10685"/>
        <dbReference type="Rhea" id="RHEA-COMP:10686"/>
        <dbReference type="ChEBI" id="CHEBI:15378"/>
        <dbReference type="ChEBI" id="CHEBI:16526"/>
        <dbReference type="ChEBI" id="CHEBI:57332"/>
        <dbReference type="ChEBI" id="CHEBI:57378"/>
        <dbReference type="ChEBI" id="CHEBI:57692"/>
        <dbReference type="ChEBI" id="CHEBI:58307"/>
        <dbReference type="EC" id="1.3.8.6"/>
    </reaction>
</comment>
<dbReference type="FunFam" id="1.10.540.10:FF:000026">
    <property type="entry name" value="Acyl-CoA dehydrogenase medium chain"/>
    <property type="match status" value="1"/>
</dbReference>
<dbReference type="InterPro" id="IPR006089">
    <property type="entry name" value="Acyl-CoA_DH_CS"/>
</dbReference>
<dbReference type="EMBL" id="VGLS01000505">
    <property type="protein sequence ID" value="MBM3225186.1"/>
    <property type="molecule type" value="Genomic_DNA"/>
</dbReference>
<comment type="caution">
    <text evidence="15">The sequence shown here is derived from an EMBL/GenBank/DDBJ whole genome shotgun (WGS) entry which is preliminary data.</text>
</comment>
<dbReference type="GO" id="GO:0004361">
    <property type="term" value="F:glutaryl-CoA dehydrogenase activity"/>
    <property type="evidence" value="ECO:0007669"/>
    <property type="project" value="UniProtKB-EC"/>
</dbReference>
<evidence type="ECO:0000256" key="9">
    <source>
        <dbReference type="ARBA" id="ARBA00039033"/>
    </source>
</evidence>
<evidence type="ECO:0000256" key="4">
    <source>
        <dbReference type="ARBA" id="ARBA00022827"/>
    </source>
</evidence>
<dbReference type="PANTHER" id="PTHR42807">
    <property type="entry name" value="GLUTARYL-COA DEHYDROGENASE, MITOCHONDRIAL"/>
    <property type="match status" value="1"/>
</dbReference>
<dbReference type="InterPro" id="IPR009100">
    <property type="entry name" value="AcylCoA_DH/oxidase_NM_dom_sf"/>
</dbReference>
<comment type="pathway">
    <text evidence="7">Amino-acid metabolism; lysine degradation.</text>
</comment>
<gene>
    <name evidence="15" type="ORF">FJZ47_15490</name>
</gene>
<evidence type="ECO:0000256" key="10">
    <source>
        <dbReference type="ARBA" id="ARBA00049493"/>
    </source>
</evidence>
<name>A0A937W1M0_UNCTE</name>
<dbReference type="GO" id="GO:0000062">
    <property type="term" value="F:fatty-acyl-CoA binding"/>
    <property type="evidence" value="ECO:0007669"/>
    <property type="project" value="TreeGrafter"/>
</dbReference>
<feature type="domain" description="Acyl-CoA dehydrogenase/oxidase C-terminal" evidence="12">
    <location>
        <begin position="238"/>
        <end position="385"/>
    </location>
</feature>
<dbReference type="Proteomes" id="UP000712673">
    <property type="component" value="Unassembled WGS sequence"/>
</dbReference>
<dbReference type="InterPro" id="IPR036250">
    <property type="entry name" value="AcylCo_DH-like_C"/>
</dbReference>